<proteinExistence type="predicted"/>
<dbReference type="InterPro" id="IPR014016">
    <property type="entry name" value="UvrD-like_ATP-bd"/>
</dbReference>
<evidence type="ECO:0000256" key="3">
    <source>
        <dbReference type="ARBA" id="ARBA00022806"/>
    </source>
</evidence>
<feature type="non-terminal residue" evidence="6">
    <location>
        <position position="1"/>
    </location>
</feature>
<gene>
    <name evidence="6" type="ORF">S03H2_33150</name>
</gene>
<organism evidence="6">
    <name type="scientific">marine sediment metagenome</name>
    <dbReference type="NCBI Taxonomy" id="412755"/>
    <lineage>
        <taxon>unclassified sequences</taxon>
        <taxon>metagenomes</taxon>
        <taxon>ecological metagenomes</taxon>
    </lineage>
</organism>
<dbReference type="SUPFAM" id="SSF52540">
    <property type="entry name" value="P-loop containing nucleoside triphosphate hydrolases"/>
    <property type="match status" value="1"/>
</dbReference>
<feature type="non-terminal residue" evidence="6">
    <location>
        <position position="287"/>
    </location>
</feature>
<dbReference type="InterPro" id="IPR027417">
    <property type="entry name" value="P-loop_NTPase"/>
</dbReference>
<dbReference type="GO" id="GO:0003677">
    <property type="term" value="F:DNA binding"/>
    <property type="evidence" value="ECO:0007669"/>
    <property type="project" value="InterPro"/>
</dbReference>
<evidence type="ECO:0000256" key="2">
    <source>
        <dbReference type="ARBA" id="ARBA00022801"/>
    </source>
</evidence>
<evidence type="ECO:0000313" key="6">
    <source>
        <dbReference type="EMBL" id="GAH60707.1"/>
    </source>
</evidence>
<keyword evidence="4" id="KW-0067">ATP-binding</keyword>
<evidence type="ECO:0000256" key="4">
    <source>
        <dbReference type="ARBA" id="ARBA00022840"/>
    </source>
</evidence>
<feature type="domain" description="UvrD-like helicase ATP-binding" evidence="5">
    <location>
        <begin position="1"/>
        <end position="287"/>
    </location>
</feature>
<dbReference type="InterPro" id="IPR000212">
    <property type="entry name" value="DNA_helicase_UvrD/REP"/>
</dbReference>
<comment type="caution">
    <text evidence="6">The sequence shown here is derived from an EMBL/GenBank/DDBJ whole genome shotgun (WGS) entry which is preliminary data.</text>
</comment>
<dbReference type="AlphaFoldDB" id="X1GU58"/>
<dbReference type="GO" id="GO:0003678">
    <property type="term" value="F:DNA helicase activity"/>
    <property type="evidence" value="ECO:0007669"/>
    <property type="project" value="InterPro"/>
</dbReference>
<accession>X1GU58</accession>
<dbReference type="GO" id="GO:0005524">
    <property type="term" value="F:ATP binding"/>
    <property type="evidence" value="ECO:0007669"/>
    <property type="project" value="UniProtKB-KW"/>
</dbReference>
<keyword evidence="1" id="KW-0547">Nucleotide-binding</keyword>
<keyword evidence="2" id="KW-0378">Hydrolase</keyword>
<reference evidence="6" key="1">
    <citation type="journal article" date="2014" name="Front. Microbiol.">
        <title>High frequency of phylogenetically diverse reductive dehalogenase-homologous genes in deep subseafloor sedimentary metagenomes.</title>
        <authorList>
            <person name="Kawai M."/>
            <person name="Futagami T."/>
            <person name="Toyoda A."/>
            <person name="Takaki Y."/>
            <person name="Nishi S."/>
            <person name="Hori S."/>
            <person name="Arai W."/>
            <person name="Tsubouchi T."/>
            <person name="Morono Y."/>
            <person name="Uchiyama I."/>
            <person name="Ito T."/>
            <person name="Fujiyama A."/>
            <person name="Inagaki F."/>
            <person name="Takami H."/>
        </authorList>
    </citation>
    <scope>NUCLEOTIDE SEQUENCE</scope>
    <source>
        <strain evidence="6">Expedition CK06-06</strain>
    </source>
</reference>
<sequence>LGEVGRMLWGMLSNRADAERAVECLRSKSDDEVISEWAKLLSSAQSAHVDEVLREMSRSGLLAELEQAECLDESDKLEPYRREVLRLSAELAKATADEQKAELAERLHRAADHRRLGSKRKWAGDGRQRVSNVFGAIKTMLAGVPGGTFERSVSRIDRDSLAFTRCLIRLYDAVAEAYEAEKAENGVLDFDDLLLETRELLSSSEAVRMSVQKRIRYLLVDELQDSALIERDIILLIVRDEEKFARSKEVRILPGKLFVVGDDKQSIYRFRGAEVSVFRELTDRMRG</sequence>
<name>X1GU58_9ZZZZ</name>
<evidence type="ECO:0000259" key="5">
    <source>
        <dbReference type="PROSITE" id="PS51198"/>
    </source>
</evidence>
<dbReference type="GO" id="GO:0016787">
    <property type="term" value="F:hydrolase activity"/>
    <property type="evidence" value="ECO:0007669"/>
    <property type="project" value="UniProtKB-KW"/>
</dbReference>
<dbReference type="Pfam" id="PF00580">
    <property type="entry name" value="UvrD-helicase"/>
    <property type="match status" value="1"/>
</dbReference>
<keyword evidence="3" id="KW-0347">Helicase</keyword>
<protein>
    <recommendedName>
        <fullName evidence="5">UvrD-like helicase ATP-binding domain-containing protein</fullName>
    </recommendedName>
</protein>
<dbReference type="PROSITE" id="PS51198">
    <property type="entry name" value="UVRD_HELICASE_ATP_BIND"/>
    <property type="match status" value="1"/>
</dbReference>
<dbReference type="Gene3D" id="3.40.50.300">
    <property type="entry name" value="P-loop containing nucleotide triphosphate hydrolases"/>
    <property type="match status" value="1"/>
</dbReference>
<dbReference type="EMBL" id="BARU01020166">
    <property type="protein sequence ID" value="GAH60707.1"/>
    <property type="molecule type" value="Genomic_DNA"/>
</dbReference>
<evidence type="ECO:0000256" key="1">
    <source>
        <dbReference type="ARBA" id="ARBA00022741"/>
    </source>
</evidence>
<dbReference type="PANTHER" id="PTHR11070">
    <property type="entry name" value="UVRD / RECB / PCRA DNA HELICASE FAMILY MEMBER"/>
    <property type="match status" value="1"/>
</dbReference>